<keyword evidence="5 9" id="KW-0169">Cobalamin biosynthesis</keyword>
<accession>A0A6L5XV56</accession>
<comment type="caution">
    <text evidence="10">The sequence shown here is derived from an EMBL/GenBank/DDBJ whole genome shotgun (WGS) entry which is preliminary data.</text>
</comment>
<comment type="function">
    <text evidence="9">Converts cobyric acid to cobinamide by the addition of aminopropanol on the F carboxylic group.</text>
</comment>
<comment type="caution">
    <text evidence="9">Lacks conserved residue(s) required for the propagation of feature annotation.</text>
</comment>
<dbReference type="GO" id="GO:0005886">
    <property type="term" value="C:plasma membrane"/>
    <property type="evidence" value="ECO:0007669"/>
    <property type="project" value="UniProtKB-SubCell"/>
</dbReference>
<evidence type="ECO:0000256" key="2">
    <source>
        <dbReference type="ARBA" id="ARBA00004953"/>
    </source>
</evidence>
<evidence type="ECO:0000256" key="9">
    <source>
        <dbReference type="HAMAP-Rule" id="MF_00024"/>
    </source>
</evidence>
<dbReference type="PANTHER" id="PTHR34308:SF1">
    <property type="entry name" value="COBALAMIN BIOSYNTHESIS PROTEIN CBIB"/>
    <property type="match status" value="1"/>
</dbReference>
<comment type="similarity">
    <text evidence="3 9">Belongs to the CobD/CbiB family.</text>
</comment>
<feature type="transmembrane region" description="Helical" evidence="9">
    <location>
        <begin position="54"/>
        <end position="75"/>
    </location>
</feature>
<keyword evidence="4 9" id="KW-1003">Cell membrane</keyword>
<sequence>MELSMMALALGFLIDLLIGDPHWMYHPVRLIGALIAKTEKKLSEWFPKTDVGQLSAGILLVIVVVLVSTFVPWLLLFLSGKISIYFEFFLMTVMSYQLLATKSLKTESMKVYNELEQGDIKGARYAVSMIVGRDTENLTEEEVTKAAVETIAENTSDGIIAPLLFMAIGGPVAGFFYKSINTMDSMVGYKNERYLYLGRAAAKLDDIVNYIPARLSAYFMIVATEFTSFDGKEAYRIYKRDRYNHTSPNSAHTEAVMAGALGVQLAGDAYYFGKLHKKPKIGDSRRAIEPADIKNANQLLYLTASIALVCFLSIKFILFRNFIL</sequence>
<proteinExistence type="inferred from homology"/>
<keyword evidence="11" id="KW-1185">Reference proteome</keyword>
<keyword evidence="8 9" id="KW-0472">Membrane</keyword>
<keyword evidence="7 9" id="KW-1133">Transmembrane helix</keyword>
<dbReference type="RefSeq" id="WP_154516005.1">
    <property type="nucleotide sequence ID" value="NZ_VUMT01000001.1"/>
</dbReference>
<feature type="transmembrane region" description="Helical" evidence="9">
    <location>
        <begin position="299"/>
        <end position="319"/>
    </location>
</feature>
<dbReference type="GO" id="GO:0009236">
    <property type="term" value="P:cobalamin biosynthetic process"/>
    <property type="evidence" value="ECO:0007669"/>
    <property type="project" value="UniProtKB-UniRule"/>
</dbReference>
<keyword evidence="6 9" id="KW-0812">Transmembrane</keyword>
<comment type="pathway">
    <text evidence="2 9">Cofactor biosynthesis; adenosylcobalamin biosynthesis.</text>
</comment>
<dbReference type="EMBL" id="VUMT01000001">
    <property type="protein sequence ID" value="MSS62504.1"/>
    <property type="molecule type" value="Genomic_DNA"/>
</dbReference>
<dbReference type="GO" id="GO:0048472">
    <property type="term" value="F:threonine-phosphate decarboxylase activity"/>
    <property type="evidence" value="ECO:0007669"/>
    <property type="project" value="InterPro"/>
</dbReference>
<name>A0A6L5XV56_9FIRM</name>
<dbReference type="PANTHER" id="PTHR34308">
    <property type="entry name" value="COBALAMIN BIOSYNTHESIS PROTEIN CBIB"/>
    <property type="match status" value="1"/>
</dbReference>
<dbReference type="UniPathway" id="UPA00148"/>
<evidence type="ECO:0000256" key="6">
    <source>
        <dbReference type="ARBA" id="ARBA00022692"/>
    </source>
</evidence>
<feature type="transmembrane region" description="Helical" evidence="9">
    <location>
        <begin position="82"/>
        <end position="99"/>
    </location>
</feature>
<dbReference type="HAMAP" id="MF_00024">
    <property type="entry name" value="CobD_CbiB"/>
    <property type="match status" value="1"/>
</dbReference>
<reference evidence="10 11" key="1">
    <citation type="submission" date="2019-08" db="EMBL/GenBank/DDBJ databases">
        <title>In-depth cultivation of the pig gut microbiome towards novel bacterial diversity and tailored functional studies.</title>
        <authorList>
            <person name="Wylensek D."/>
            <person name="Hitch T.C.A."/>
            <person name="Clavel T."/>
        </authorList>
    </citation>
    <scope>NUCLEOTIDE SEQUENCE [LARGE SCALE GENOMIC DNA]</scope>
    <source>
        <strain evidence="10 11">WCA-693-APC-MOT-I</strain>
    </source>
</reference>
<evidence type="ECO:0000256" key="8">
    <source>
        <dbReference type="ARBA" id="ARBA00023136"/>
    </source>
</evidence>
<dbReference type="Pfam" id="PF03186">
    <property type="entry name" value="CobD_Cbib"/>
    <property type="match status" value="1"/>
</dbReference>
<dbReference type="Proteomes" id="UP000482209">
    <property type="component" value="Unassembled WGS sequence"/>
</dbReference>
<evidence type="ECO:0000256" key="7">
    <source>
        <dbReference type="ARBA" id="ARBA00022989"/>
    </source>
</evidence>
<dbReference type="InterPro" id="IPR004485">
    <property type="entry name" value="Cobalamin_biosynth_CobD/CbiB"/>
</dbReference>
<dbReference type="NCBIfam" id="TIGR00380">
    <property type="entry name" value="cobal_cbiB"/>
    <property type="match status" value="1"/>
</dbReference>
<protein>
    <recommendedName>
        <fullName evidence="9">Cobalamin biosynthesis protein CobD</fullName>
    </recommendedName>
</protein>
<evidence type="ECO:0000256" key="5">
    <source>
        <dbReference type="ARBA" id="ARBA00022573"/>
    </source>
</evidence>
<evidence type="ECO:0000256" key="4">
    <source>
        <dbReference type="ARBA" id="ARBA00022475"/>
    </source>
</evidence>
<comment type="subcellular location">
    <subcellularLocation>
        <location evidence="1 9">Cell membrane</location>
        <topology evidence="1 9">Multi-pass membrane protein</topology>
    </subcellularLocation>
</comment>
<dbReference type="GO" id="GO:0015420">
    <property type="term" value="F:ABC-type vitamin B12 transporter activity"/>
    <property type="evidence" value="ECO:0007669"/>
    <property type="project" value="UniProtKB-UniRule"/>
</dbReference>
<evidence type="ECO:0000256" key="3">
    <source>
        <dbReference type="ARBA" id="ARBA00006263"/>
    </source>
</evidence>
<evidence type="ECO:0000313" key="11">
    <source>
        <dbReference type="Proteomes" id="UP000482209"/>
    </source>
</evidence>
<gene>
    <name evidence="9 10" type="primary">cobD</name>
    <name evidence="10" type="ORF">FYJ58_01170</name>
</gene>
<dbReference type="AlphaFoldDB" id="A0A6L5XV56"/>
<evidence type="ECO:0000256" key="1">
    <source>
        <dbReference type="ARBA" id="ARBA00004651"/>
    </source>
</evidence>
<evidence type="ECO:0000313" key="10">
    <source>
        <dbReference type="EMBL" id="MSS62504.1"/>
    </source>
</evidence>
<organism evidence="10 11">
    <name type="scientific">Velocimicrobium porci</name>
    <dbReference type="NCBI Taxonomy" id="2606634"/>
    <lineage>
        <taxon>Bacteria</taxon>
        <taxon>Bacillati</taxon>
        <taxon>Bacillota</taxon>
        <taxon>Clostridia</taxon>
        <taxon>Lachnospirales</taxon>
        <taxon>Lachnospiraceae</taxon>
        <taxon>Velocimicrobium</taxon>
    </lineage>
</organism>
<feature type="transmembrane region" description="Helical" evidence="9">
    <location>
        <begin position="159"/>
        <end position="177"/>
    </location>
</feature>